<reference evidence="2" key="1">
    <citation type="journal article" date="2022" name="Nat. Commun.">
        <title>Chromosome evolution and the genetic basis of agronomically important traits in greater yam.</title>
        <authorList>
            <person name="Bredeson J.V."/>
            <person name="Lyons J.B."/>
            <person name="Oniyinde I.O."/>
            <person name="Okereke N.R."/>
            <person name="Kolade O."/>
            <person name="Nnabue I."/>
            <person name="Nwadili C.O."/>
            <person name="Hribova E."/>
            <person name="Parker M."/>
            <person name="Nwogha J."/>
            <person name="Shu S."/>
            <person name="Carlson J."/>
            <person name="Kariba R."/>
            <person name="Muthemba S."/>
            <person name="Knop K."/>
            <person name="Barton G.J."/>
            <person name="Sherwood A.V."/>
            <person name="Lopez-Montes A."/>
            <person name="Asiedu R."/>
            <person name="Jamnadass R."/>
            <person name="Muchugi A."/>
            <person name="Goodstein D."/>
            <person name="Egesi C.N."/>
            <person name="Featherston J."/>
            <person name="Asfaw A."/>
            <person name="Simpson G.G."/>
            <person name="Dolezel J."/>
            <person name="Hendre P.S."/>
            <person name="Van Deynze A."/>
            <person name="Kumar P.L."/>
            <person name="Obidiegwu J.E."/>
            <person name="Bhattacharjee R."/>
            <person name="Rokhsar D.S."/>
        </authorList>
    </citation>
    <scope>NUCLEOTIDE SEQUENCE [LARGE SCALE GENOMIC DNA]</scope>
    <source>
        <strain evidence="2">cv. TDa95/00328</strain>
    </source>
</reference>
<sequence>MGSLSNEKKPHAVCIPYPAQGHVTPMLKLAKLLHSNGFHITFVNTHFNHKRLLKSRGVSSLSGVPGFDFKSIPDGLPPSNEDATQDVPALCESATNNFLAPFLDLLRNLNHDPPVSCIVSDGVMSFTLDAAKQLGVPEVLFWTTSACGFMGYLHYQHLIDQGLVPLKSEEDLTNGYLDMHITTVPGMDNMRLKDFPSFVRTTNPNDTMLNYCRREARRASMGSAIILNTFEDLEGQVLDAMRSILKPPIFTIGSLSLLNNNMIKDAELYSSLGSNLWKEEFGCFEWLKGRREASVVYVNFGSVTVMSNEHLVEFAWGLANSKQDFLWVIRGDLVKGDSAVLPQEFLEEINGRGMMATWCPQEEVLNNPAIGGFLTHSGWNSTIESIVAGVPMISWPFFAEQQTNCRYVCVEWGLGMEIDSDVKRDEVEKQVRELMEGEKGEEMRKKAMELKEKAFRSTEPNGTSTVNFEKLVHEVLLSTKSKLSNDDAF</sequence>
<keyword evidence="1" id="KW-0808">Transferase</keyword>
<evidence type="ECO:0000313" key="2">
    <source>
        <dbReference type="Proteomes" id="UP000827976"/>
    </source>
</evidence>
<accession>A0ACB7W7S8</accession>
<gene>
    <name evidence="1" type="ORF">IHE45_05G187300</name>
</gene>
<evidence type="ECO:0000313" key="1">
    <source>
        <dbReference type="EMBL" id="KAH7683487.1"/>
    </source>
</evidence>
<dbReference type="EC" id="2.4.1.324" evidence="1"/>
<organism evidence="1 2">
    <name type="scientific">Dioscorea alata</name>
    <name type="common">Purple yam</name>
    <dbReference type="NCBI Taxonomy" id="55571"/>
    <lineage>
        <taxon>Eukaryota</taxon>
        <taxon>Viridiplantae</taxon>
        <taxon>Streptophyta</taxon>
        <taxon>Embryophyta</taxon>
        <taxon>Tracheophyta</taxon>
        <taxon>Spermatophyta</taxon>
        <taxon>Magnoliopsida</taxon>
        <taxon>Liliopsida</taxon>
        <taxon>Dioscoreales</taxon>
        <taxon>Dioscoreaceae</taxon>
        <taxon>Dioscorea</taxon>
    </lineage>
</organism>
<proteinExistence type="predicted"/>
<dbReference type="EMBL" id="CM037015">
    <property type="protein sequence ID" value="KAH7683487.1"/>
    <property type="molecule type" value="Genomic_DNA"/>
</dbReference>
<protein>
    <submittedName>
        <fullName evidence="1">7-deoxyloganetin glucosyltransferase protein</fullName>
        <ecNumber evidence="1">2.4.1.324</ecNumber>
    </submittedName>
</protein>
<dbReference type="Proteomes" id="UP000827976">
    <property type="component" value="Chromosome 5"/>
</dbReference>
<keyword evidence="1" id="KW-0328">Glycosyltransferase</keyword>
<comment type="caution">
    <text evidence="1">The sequence shown here is derived from an EMBL/GenBank/DDBJ whole genome shotgun (WGS) entry which is preliminary data.</text>
</comment>
<name>A0ACB7W7S8_DIOAL</name>
<keyword evidence="2" id="KW-1185">Reference proteome</keyword>